<protein>
    <recommendedName>
        <fullName evidence="2">SH3b domain-containing protein</fullName>
    </recommendedName>
</protein>
<feature type="compositionally biased region" description="Polar residues" evidence="1">
    <location>
        <begin position="96"/>
        <end position="111"/>
    </location>
</feature>
<dbReference type="Pfam" id="PF08239">
    <property type="entry name" value="SH3_3"/>
    <property type="match status" value="1"/>
</dbReference>
<dbReference type="AlphaFoldDB" id="A0A916JCG7"/>
<dbReference type="Gene3D" id="2.30.30.40">
    <property type="entry name" value="SH3 Domains"/>
    <property type="match status" value="1"/>
</dbReference>
<reference evidence="3" key="1">
    <citation type="submission" date="2021-04" db="EMBL/GenBank/DDBJ databases">
        <authorList>
            <person name="Rodrigo-Torres L."/>
            <person name="Arahal R. D."/>
            <person name="Lucena T."/>
        </authorList>
    </citation>
    <scope>NUCLEOTIDE SEQUENCE</scope>
    <source>
        <strain evidence="3">CECT 9275</strain>
    </source>
</reference>
<evidence type="ECO:0000313" key="3">
    <source>
        <dbReference type="EMBL" id="CAG5002189.1"/>
    </source>
</evidence>
<accession>A0A916JCG7</accession>
<gene>
    <name evidence="3" type="ORF">DYBT9275_02832</name>
</gene>
<dbReference type="Proteomes" id="UP000680038">
    <property type="component" value="Unassembled WGS sequence"/>
</dbReference>
<dbReference type="PROSITE" id="PS51781">
    <property type="entry name" value="SH3B"/>
    <property type="match status" value="1"/>
</dbReference>
<name>A0A916JCG7_9BACT</name>
<feature type="compositionally biased region" description="Basic and acidic residues" evidence="1">
    <location>
        <begin position="114"/>
        <end position="124"/>
    </location>
</feature>
<feature type="domain" description="SH3b" evidence="2">
    <location>
        <begin position="177"/>
        <end position="238"/>
    </location>
</feature>
<evidence type="ECO:0000256" key="1">
    <source>
        <dbReference type="SAM" id="MobiDB-lite"/>
    </source>
</evidence>
<comment type="caution">
    <text evidence="3">The sequence shown here is derived from an EMBL/GenBank/DDBJ whole genome shotgun (WGS) entry which is preliminary data.</text>
</comment>
<proteinExistence type="predicted"/>
<organism evidence="3 4">
    <name type="scientific">Dyadobacter helix</name>
    <dbReference type="NCBI Taxonomy" id="2822344"/>
    <lineage>
        <taxon>Bacteria</taxon>
        <taxon>Pseudomonadati</taxon>
        <taxon>Bacteroidota</taxon>
        <taxon>Cytophagia</taxon>
        <taxon>Cytophagales</taxon>
        <taxon>Spirosomataceae</taxon>
        <taxon>Dyadobacter</taxon>
    </lineage>
</organism>
<evidence type="ECO:0000313" key="4">
    <source>
        <dbReference type="Proteomes" id="UP000680038"/>
    </source>
</evidence>
<sequence length="238" mass="25851">MVLIPSSLSVKKILLLSLLGISFGTTGLLKLPEFDFHHIFRRCSGSNSFCSGCSTCVYCKHCAVNGGSCAVCYIPRAVVNKNSPAASHPKKRKTTGSHLSRPSSGLVSSPKPQKRSELIDDRSGTEPADPDSFEVAKVVDPVVKEVVVDLPVKKTPDHVTNTGFREYNYAVEIPEGAQFVRVTAGRANLRSEASTSSKIRQQLQHGDLLLKLGRKKGWLKVQTLDSGEIGYVSENLLL</sequence>
<dbReference type="InterPro" id="IPR003646">
    <property type="entry name" value="SH3-like_bac-type"/>
</dbReference>
<evidence type="ECO:0000259" key="2">
    <source>
        <dbReference type="PROSITE" id="PS51781"/>
    </source>
</evidence>
<dbReference type="EMBL" id="CAJRAF010000002">
    <property type="protein sequence ID" value="CAG5002189.1"/>
    <property type="molecule type" value="Genomic_DNA"/>
</dbReference>
<feature type="region of interest" description="Disordered" evidence="1">
    <location>
        <begin position="83"/>
        <end position="131"/>
    </location>
</feature>
<keyword evidence="4" id="KW-1185">Reference proteome</keyword>
<dbReference type="SMART" id="SM00287">
    <property type="entry name" value="SH3b"/>
    <property type="match status" value="1"/>
</dbReference>